<evidence type="ECO:0000313" key="4">
    <source>
        <dbReference type="Proteomes" id="UP000756132"/>
    </source>
</evidence>
<reference evidence="3" key="2">
    <citation type="journal article" date="2022" name="Microb. Genom.">
        <title>A chromosome-scale genome assembly of the tomato pathogen Cladosporium fulvum reveals a compartmentalized genome architecture and the presence of a dispensable chromosome.</title>
        <authorList>
            <person name="Zaccaron A.Z."/>
            <person name="Chen L.H."/>
            <person name="Samaras A."/>
            <person name="Stergiopoulos I."/>
        </authorList>
    </citation>
    <scope>NUCLEOTIDE SEQUENCE</scope>
    <source>
        <strain evidence="3">Race5_Kim</strain>
    </source>
</reference>
<gene>
    <name evidence="3" type="ORF">CLAFUR5_14310</name>
</gene>
<dbReference type="EMBL" id="CP090175">
    <property type="protein sequence ID" value="UJO25097.1"/>
    <property type="molecule type" value="Genomic_DNA"/>
</dbReference>
<organism evidence="3 4">
    <name type="scientific">Passalora fulva</name>
    <name type="common">Tomato leaf mold</name>
    <name type="synonym">Cladosporium fulvum</name>
    <dbReference type="NCBI Taxonomy" id="5499"/>
    <lineage>
        <taxon>Eukaryota</taxon>
        <taxon>Fungi</taxon>
        <taxon>Dikarya</taxon>
        <taxon>Ascomycota</taxon>
        <taxon>Pezizomycotina</taxon>
        <taxon>Dothideomycetes</taxon>
        <taxon>Dothideomycetidae</taxon>
        <taxon>Mycosphaerellales</taxon>
        <taxon>Mycosphaerellaceae</taxon>
        <taxon>Fulvia</taxon>
    </lineage>
</organism>
<accession>A0A9Q8PMD5</accession>
<evidence type="ECO:0000256" key="2">
    <source>
        <dbReference type="SAM" id="SignalP"/>
    </source>
</evidence>
<feature type="transmembrane region" description="Helical" evidence="1">
    <location>
        <begin position="267"/>
        <end position="297"/>
    </location>
</feature>
<keyword evidence="4" id="KW-1185">Reference proteome</keyword>
<dbReference type="RefSeq" id="XP_047769463.1">
    <property type="nucleotide sequence ID" value="XM_047913458.1"/>
</dbReference>
<protein>
    <submittedName>
        <fullName evidence="3">Uncharacterized protein</fullName>
    </submittedName>
</protein>
<dbReference type="Proteomes" id="UP000756132">
    <property type="component" value="Chromosome 13"/>
</dbReference>
<keyword evidence="1" id="KW-0812">Transmembrane</keyword>
<keyword evidence="1" id="KW-1133">Transmembrane helix</keyword>
<name>A0A9Q8PMD5_PASFU</name>
<reference evidence="3" key="1">
    <citation type="submission" date="2021-12" db="EMBL/GenBank/DDBJ databases">
        <authorList>
            <person name="Zaccaron A."/>
            <person name="Stergiopoulos I."/>
        </authorList>
    </citation>
    <scope>NUCLEOTIDE SEQUENCE</scope>
    <source>
        <strain evidence="3">Race5_Kim</strain>
    </source>
</reference>
<dbReference type="InterPro" id="IPR010916">
    <property type="entry name" value="TonB_box_CS"/>
</dbReference>
<feature type="chain" id="PRO_5040156333" evidence="2">
    <location>
        <begin position="22"/>
        <end position="370"/>
    </location>
</feature>
<keyword evidence="1" id="KW-0472">Membrane</keyword>
<dbReference type="KEGG" id="ffu:CLAFUR5_14310"/>
<dbReference type="PROSITE" id="PS00430">
    <property type="entry name" value="TONB_DEPENDENT_REC_1"/>
    <property type="match status" value="1"/>
</dbReference>
<feature type="signal peptide" evidence="2">
    <location>
        <begin position="1"/>
        <end position="21"/>
    </location>
</feature>
<sequence>MKISVPAMLALPLFMAGLAHAWSPAGDYMAPPKRWLQPGKPAATETVTVTANIHTPLPSGVSVITRTIHEVVEETTVTRTTTVSATATDYAYRTGHGLVLSTAPLRYDDLLTNYTTAYMIKVAEEVDAMIVELSEEYNQRHDMHTFLAKTEEAIELLHQCAQIRKEVVAHIKLHRGDRHALKPGYTVFRAANNLLRVVDTGLVPYLKRIEYGVNSQSPLPDFGNTLQQIKEQNVEHWTAFEALGGFDDKTFAALTHEEKFLLFVTSYLFFLLKLVCLPVLISSSFSMILLVTISYAVDADNKSRVLMAWISTIKDKFKAAFQKEAAKAEEVSSAETSIEVKVARKSEDDVGDWVVVEKKESEAAEVAFSG</sequence>
<keyword evidence="2" id="KW-0732">Signal</keyword>
<evidence type="ECO:0000313" key="3">
    <source>
        <dbReference type="EMBL" id="UJO25097.1"/>
    </source>
</evidence>
<evidence type="ECO:0000256" key="1">
    <source>
        <dbReference type="SAM" id="Phobius"/>
    </source>
</evidence>
<proteinExistence type="predicted"/>
<dbReference type="GeneID" id="71994188"/>
<dbReference type="AlphaFoldDB" id="A0A9Q8PMD5"/>